<dbReference type="Proteomes" id="UP001358417">
    <property type="component" value="Unassembled WGS sequence"/>
</dbReference>
<feature type="coiled-coil region" evidence="2">
    <location>
        <begin position="173"/>
        <end position="200"/>
    </location>
</feature>
<dbReference type="InterPro" id="IPR056884">
    <property type="entry name" value="NPHP3-like_N"/>
</dbReference>
<evidence type="ECO:0000256" key="2">
    <source>
        <dbReference type="SAM" id="Coils"/>
    </source>
</evidence>
<keyword evidence="1" id="KW-0677">Repeat</keyword>
<dbReference type="PANTHER" id="PTHR40619:SF3">
    <property type="entry name" value="FUNGAL STAND N-TERMINAL GOODBYE DOMAIN-CONTAINING PROTEIN"/>
    <property type="match status" value="1"/>
</dbReference>
<evidence type="ECO:0000259" key="4">
    <source>
        <dbReference type="Pfam" id="PF24883"/>
    </source>
</evidence>
<dbReference type="PANTHER" id="PTHR40619">
    <property type="entry name" value="FUNGAL STAND N-TERMINAL GOODBYE DOMAIN-CONTAINING PROTEIN"/>
    <property type="match status" value="1"/>
</dbReference>
<evidence type="ECO:0000313" key="6">
    <source>
        <dbReference type="Proteomes" id="UP001358417"/>
    </source>
</evidence>
<dbReference type="RefSeq" id="XP_064707850.1">
    <property type="nucleotide sequence ID" value="XM_064856674.1"/>
</dbReference>
<dbReference type="GeneID" id="89981305"/>
<reference evidence="5 6" key="1">
    <citation type="submission" date="2023-08" db="EMBL/GenBank/DDBJ databases">
        <title>Black Yeasts Isolated from many extreme environments.</title>
        <authorList>
            <person name="Coleine C."/>
            <person name="Stajich J.E."/>
            <person name="Selbmann L."/>
        </authorList>
    </citation>
    <scope>NUCLEOTIDE SEQUENCE [LARGE SCALE GENOMIC DNA]</scope>
    <source>
        <strain evidence="5 6">CCFEE 5792</strain>
    </source>
</reference>
<feature type="domain" description="Nephrocystin 3-like N-terminal" evidence="4">
    <location>
        <begin position="407"/>
        <end position="578"/>
    </location>
</feature>
<organism evidence="5 6">
    <name type="scientific">Exophiala bonariae</name>
    <dbReference type="NCBI Taxonomy" id="1690606"/>
    <lineage>
        <taxon>Eukaryota</taxon>
        <taxon>Fungi</taxon>
        <taxon>Dikarya</taxon>
        <taxon>Ascomycota</taxon>
        <taxon>Pezizomycotina</taxon>
        <taxon>Eurotiomycetes</taxon>
        <taxon>Chaetothyriomycetidae</taxon>
        <taxon>Chaetothyriales</taxon>
        <taxon>Herpotrichiellaceae</taxon>
        <taxon>Exophiala</taxon>
    </lineage>
</organism>
<keyword evidence="2" id="KW-0175">Coiled coil</keyword>
<keyword evidence="6" id="KW-1185">Reference proteome</keyword>
<feature type="compositionally biased region" description="Acidic residues" evidence="3">
    <location>
        <begin position="641"/>
        <end position="651"/>
    </location>
</feature>
<protein>
    <recommendedName>
        <fullName evidence="4">Nephrocystin 3-like N-terminal domain-containing protein</fullName>
    </recommendedName>
</protein>
<comment type="caution">
    <text evidence="5">The sequence shown here is derived from an EMBL/GenBank/DDBJ whole genome shotgun (WGS) entry which is preliminary data.</text>
</comment>
<feature type="coiled-coil region" evidence="2">
    <location>
        <begin position="307"/>
        <end position="362"/>
    </location>
</feature>
<dbReference type="EMBL" id="JAVRRD010000009">
    <property type="protein sequence ID" value="KAK5055419.1"/>
    <property type="molecule type" value="Genomic_DNA"/>
</dbReference>
<accession>A0AAV9NF10</accession>
<evidence type="ECO:0000313" key="5">
    <source>
        <dbReference type="EMBL" id="KAK5055419.1"/>
    </source>
</evidence>
<dbReference type="AlphaFoldDB" id="A0AAV9NF10"/>
<dbReference type="Pfam" id="PF24883">
    <property type="entry name" value="NPHP3_N"/>
    <property type="match status" value="1"/>
</dbReference>
<feature type="region of interest" description="Disordered" evidence="3">
    <location>
        <begin position="1"/>
        <end position="22"/>
    </location>
</feature>
<gene>
    <name evidence="5" type="ORF">LTR84_013169</name>
</gene>
<evidence type="ECO:0000256" key="1">
    <source>
        <dbReference type="ARBA" id="ARBA00022737"/>
    </source>
</evidence>
<evidence type="ECO:0000256" key="3">
    <source>
        <dbReference type="SAM" id="MobiDB-lite"/>
    </source>
</evidence>
<proteinExistence type="predicted"/>
<feature type="region of interest" description="Disordered" evidence="3">
    <location>
        <begin position="600"/>
        <end position="657"/>
    </location>
</feature>
<name>A0AAV9NF10_9EURO</name>
<feature type="compositionally biased region" description="Polar residues" evidence="3">
    <location>
        <begin position="8"/>
        <end position="22"/>
    </location>
</feature>
<sequence length="657" mass="73536">MSEALQAHNESPPASSEGSVTLVQVSESISETTIVPERPGLNVFLGHNEEEEGYLRQRAPAPKQKTFSSATYTHAEQFLEVMKAYQISHQDSKAASQISKGREQVLATLLRIPEIIVEAEHAVETFYPDPTLYDKAQELYLAILGAIQGATEWLQQHPVGKQARALARGQRYNKRFKDKMQALNEALVSLQARASVLRDDAIVATQKTSKIVETVVDQIAMTGADLTRDTKMNVELLQEQTRSMRYLAENTEVQLTSVALKQDEMDVRAHVAHSTTHVKIDGVRAAINETDVKIDDIHGFQKATHRRVETLTDVQEAKDQAAKAKDQAAKAMMMAFENAEWRKRDNLNISRLKRQVKRLQLQISGLTQPDLLNILGVDAESHIEDYRRVHRACQSIEPSDSQIAQAVIAGPTFQGWVSADDSTEVFVEGGPALGFHGCLASLSLMSCLVIEHSPSLLIQFFCRRHVSSKDPIQGPQGMMRSLTCQVLRFFDQQVDLKFNFDPRDKEQLESHNLQTLCSSFATVVKQLSPDLVLICVIDSIDCFERPAWVEDCKVVIKEIQDLLYEYENGPIFKLLVTSPRRSKGVGNLFRRQKRLLLSSDGFGRNAPTAREQALSARRPKARESSTFRSLKNMMPAAIEGSSEEVSDSEGDWDSHPE</sequence>